<comment type="caution">
    <text evidence="1">The sequence shown here is derived from an EMBL/GenBank/DDBJ whole genome shotgun (WGS) entry which is preliminary data.</text>
</comment>
<dbReference type="RefSeq" id="WP_119596678.1">
    <property type="nucleotide sequence ID" value="NZ_QXBN01000126.1"/>
</dbReference>
<organism evidence="1 2">
    <name type="scientific">Mycobacteroides abscessus</name>
    <dbReference type="NCBI Taxonomy" id="36809"/>
    <lineage>
        <taxon>Bacteria</taxon>
        <taxon>Bacillati</taxon>
        <taxon>Actinomycetota</taxon>
        <taxon>Actinomycetes</taxon>
        <taxon>Mycobacteriales</taxon>
        <taxon>Mycobacteriaceae</taxon>
        <taxon>Mycobacteroides</taxon>
    </lineage>
</organism>
<name>A0ABD7HEZ6_9MYCO</name>
<reference evidence="1 2" key="1">
    <citation type="submission" date="2018-08" db="EMBL/GenBank/DDBJ databases">
        <title>Linezolid Resistance in Mycobacterium abscessus: MIC Distribution and Comprehensive Investigation of Resistance Mechanisms.</title>
        <authorList>
            <person name="Ye M."/>
            <person name="Xu L."/>
            <person name="Zou Y."/>
            <person name="Li B."/>
            <person name="Guo Q."/>
            <person name="Zhang Y."/>
            <person name="Zhan M."/>
            <person name="Xu B."/>
            <person name="Yu F."/>
            <person name="Zhang Z."/>
            <person name="Chu H."/>
        </authorList>
    </citation>
    <scope>NUCLEOTIDE SEQUENCE [LARGE SCALE GENOMIC DNA]</scope>
    <source>
        <strain evidence="1 2">G143</strain>
    </source>
</reference>
<feature type="non-terminal residue" evidence="1">
    <location>
        <position position="86"/>
    </location>
</feature>
<dbReference type="AlphaFoldDB" id="A0ABD7HEZ6"/>
<proteinExistence type="predicted"/>
<evidence type="ECO:0000313" key="1">
    <source>
        <dbReference type="EMBL" id="RIT24273.1"/>
    </source>
</evidence>
<accession>A0ABD7HEZ6</accession>
<dbReference type="EMBL" id="QXBN01000126">
    <property type="protein sequence ID" value="RIT24273.1"/>
    <property type="molecule type" value="Genomic_DNA"/>
</dbReference>
<protein>
    <submittedName>
        <fullName evidence="1">Uncharacterized protein</fullName>
    </submittedName>
</protein>
<sequence>MDRAVVVLANQVLLGDIGSHQMTLSPRCAREHGQTIQSLHLGRQLAWVRLSTGDWLALVVIEAHTADAVNSLTMTLWLQRHQFMLA</sequence>
<dbReference type="Proteomes" id="UP000284557">
    <property type="component" value="Unassembled WGS sequence"/>
</dbReference>
<gene>
    <name evidence="1" type="ORF">D2E76_29030</name>
</gene>
<evidence type="ECO:0000313" key="2">
    <source>
        <dbReference type="Proteomes" id="UP000284557"/>
    </source>
</evidence>